<proteinExistence type="predicted"/>
<evidence type="ECO:0000313" key="1">
    <source>
        <dbReference type="EMBL" id="EAQ07942.1"/>
    </source>
</evidence>
<gene>
    <name evidence="1" type="ORF">SKA53_09469</name>
</gene>
<dbReference type="EMBL" id="AAMS01000001">
    <property type="protein sequence ID" value="EAQ07942.1"/>
    <property type="molecule type" value="Genomic_DNA"/>
</dbReference>
<evidence type="ECO:0000313" key="2">
    <source>
        <dbReference type="Proteomes" id="UP000004507"/>
    </source>
</evidence>
<comment type="caution">
    <text evidence="1">The sequence shown here is derived from an EMBL/GenBank/DDBJ whole genome shotgun (WGS) entry which is preliminary data.</text>
</comment>
<dbReference type="Proteomes" id="UP000004507">
    <property type="component" value="Unassembled WGS sequence"/>
</dbReference>
<organism evidence="1 2">
    <name type="scientific">Yoonia vestfoldensis SKA53</name>
    <dbReference type="NCBI Taxonomy" id="314232"/>
    <lineage>
        <taxon>Bacteria</taxon>
        <taxon>Pseudomonadati</taxon>
        <taxon>Pseudomonadota</taxon>
        <taxon>Alphaproteobacteria</taxon>
        <taxon>Rhodobacterales</taxon>
        <taxon>Paracoccaceae</taxon>
        <taxon>Yoonia</taxon>
    </lineage>
</organism>
<reference evidence="1 2" key="1">
    <citation type="submission" date="2006-01" db="EMBL/GenBank/DDBJ databases">
        <authorList>
            <person name="Hagstrom A."/>
            <person name="Ferriera S."/>
            <person name="Johnson J."/>
            <person name="Kravitz S."/>
            <person name="Halpern A."/>
            <person name="Remington K."/>
            <person name="Beeson K."/>
            <person name="Tran B."/>
            <person name="Rogers Y.-H."/>
            <person name="Friedman R."/>
            <person name="Venter J.C."/>
        </authorList>
    </citation>
    <scope>NUCLEOTIDE SEQUENCE [LARGE SCALE GENOMIC DNA]</scope>
    <source>
        <strain evidence="1 2">SKA53</strain>
    </source>
</reference>
<keyword evidence="2" id="KW-1185">Reference proteome</keyword>
<name>A3V1J0_9RHOB</name>
<protein>
    <submittedName>
        <fullName evidence="1">Uncharacterized protein</fullName>
    </submittedName>
</protein>
<dbReference type="HOGENOM" id="CLU_3356929_0_0_5"/>
<sequence length="36" mass="3730">MGVFLVLRDIAGQTGGTSCIRVRSPAQAEQIIIGGD</sequence>
<dbReference type="AlphaFoldDB" id="A3V1J0"/>
<accession>A3V1J0</accession>